<accession>A0A382E6P3</accession>
<dbReference type="Gene3D" id="4.10.410.60">
    <property type="match status" value="1"/>
</dbReference>
<dbReference type="InterPro" id="IPR021137">
    <property type="entry name" value="Ribosomal_bL35-like"/>
</dbReference>
<keyword evidence="3" id="KW-0687">Ribonucleoprotein</keyword>
<protein>
    <recommendedName>
        <fullName evidence="6">50S ribosomal protein L35</fullName>
    </recommendedName>
</protein>
<comment type="similarity">
    <text evidence="1">Belongs to the bacterial ribosomal protein bL35 family.</text>
</comment>
<gene>
    <name evidence="5" type="ORF">METZ01_LOCUS199154</name>
</gene>
<feature type="region of interest" description="Disordered" evidence="4">
    <location>
        <begin position="1"/>
        <end position="25"/>
    </location>
</feature>
<evidence type="ECO:0000256" key="2">
    <source>
        <dbReference type="ARBA" id="ARBA00022980"/>
    </source>
</evidence>
<feature type="non-terminal residue" evidence="5">
    <location>
        <position position="25"/>
    </location>
</feature>
<dbReference type="GO" id="GO:0003735">
    <property type="term" value="F:structural constituent of ribosome"/>
    <property type="evidence" value="ECO:0007669"/>
    <property type="project" value="InterPro"/>
</dbReference>
<dbReference type="SUPFAM" id="SSF143034">
    <property type="entry name" value="L35p-like"/>
    <property type="match status" value="1"/>
</dbReference>
<sequence length="25" mass="2904">MPKMKTRRGAAKRFKLTASGRIKRN</sequence>
<evidence type="ECO:0000256" key="4">
    <source>
        <dbReference type="SAM" id="MobiDB-lite"/>
    </source>
</evidence>
<evidence type="ECO:0000313" key="5">
    <source>
        <dbReference type="EMBL" id="SVB46300.1"/>
    </source>
</evidence>
<dbReference type="InterPro" id="IPR037229">
    <property type="entry name" value="Ribosomal_bL35_sf"/>
</dbReference>
<evidence type="ECO:0000256" key="1">
    <source>
        <dbReference type="ARBA" id="ARBA00006598"/>
    </source>
</evidence>
<organism evidence="5">
    <name type="scientific">marine metagenome</name>
    <dbReference type="NCBI Taxonomy" id="408172"/>
    <lineage>
        <taxon>unclassified sequences</taxon>
        <taxon>metagenomes</taxon>
        <taxon>ecological metagenomes</taxon>
    </lineage>
</organism>
<dbReference type="GO" id="GO:1990904">
    <property type="term" value="C:ribonucleoprotein complex"/>
    <property type="evidence" value="ECO:0007669"/>
    <property type="project" value="UniProtKB-KW"/>
</dbReference>
<dbReference type="GO" id="GO:0005840">
    <property type="term" value="C:ribosome"/>
    <property type="evidence" value="ECO:0007669"/>
    <property type="project" value="UniProtKB-KW"/>
</dbReference>
<dbReference type="Pfam" id="PF01632">
    <property type="entry name" value="Ribosomal_L35p"/>
    <property type="match status" value="1"/>
</dbReference>
<dbReference type="AlphaFoldDB" id="A0A382E6P3"/>
<proteinExistence type="inferred from homology"/>
<name>A0A382E6P3_9ZZZZ</name>
<evidence type="ECO:0000256" key="3">
    <source>
        <dbReference type="ARBA" id="ARBA00023274"/>
    </source>
</evidence>
<evidence type="ECO:0008006" key="6">
    <source>
        <dbReference type="Google" id="ProtNLM"/>
    </source>
</evidence>
<dbReference type="EMBL" id="UINC01042959">
    <property type="protein sequence ID" value="SVB46300.1"/>
    <property type="molecule type" value="Genomic_DNA"/>
</dbReference>
<keyword evidence="2" id="KW-0689">Ribosomal protein</keyword>
<dbReference type="GO" id="GO:0006412">
    <property type="term" value="P:translation"/>
    <property type="evidence" value="ECO:0007669"/>
    <property type="project" value="InterPro"/>
</dbReference>
<reference evidence="5" key="1">
    <citation type="submission" date="2018-05" db="EMBL/GenBank/DDBJ databases">
        <authorList>
            <person name="Lanie J.A."/>
            <person name="Ng W.-L."/>
            <person name="Kazmierczak K.M."/>
            <person name="Andrzejewski T.M."/>
            <person name="Davidsen T.M."/>
            <person name="Wayne K.J."/>
            <person name="Tettelin H."/>
            <person name="Glass J.I."/>
            <person name="Rusch D."/>
            <person name="Podicherti R."/>
            <person name="Tsui H.-C.T."/>
            <person name="Winkler M.E."/>
        </authorList>
    </citation>
    <scope>NUCLEOTIDE SEQUENCE</scope>
</reference>